<dbReference type="STRING" id="486041.B0DJ21"/>
<dbReference type="OrthoDB" id="372487at2759"/>
<accession>B0DJ21</accession>
<dbReference type="Proteomes" id="UP000001194">
    <property type="component" value="Unassembled WGS sequence"/>
</dbReference>
<evidence type="ECO:0000259" key="1">
    <source>
        <dbReference type="Pfam" id="PF18334"/>
    </source>
</evidence>
<dbReference type="InParanoid" id="B0DJ21"/>
<dbReference type="HOGENOM" id="CLU_144296_0_0_1"/>
<evidence type="ECO:0000313" key="3">
    <source>
        <dbReference type="Proteomes" id="UP000001194"/>
    </source>
</evidence>
<feature type="domain" description="Exoribonuclease Xrn1 D2/D3" evidence="1">
    <location>
        <begin position="29"/>
        <end position="153"/>
    </location>
</feature>
<dbReference type="AlphaFoldDB" id="B0DJ21"/>
<protein>
    <submittedName>
        <fullName evidence="2">Predicted protein</fullName>
    </submittedName>
</protein>
<keyword evidence="3" id="KW-1185">Reference proteome</keyword>
<dbReference type="InterPro" id="IPR041106">
    <property type="entry name" value="XRN1_D2_D3"/>
</dbReference>
<dbReference type="RefSeq" id="XP_001884003.1">
    <property type="nucleotide sequence ID" value="XM_001883968.1"/>
</dbReference>
<sequence length="153" mass="17304">MRCRCVFTKLLQKIFPRTRRTSFVRRVPPGGGKIFILGEHACGVAASVSATTETSLSAMLAFFPAEKAENDQFKAVVQNRRSTHYFPFFKAAEMVGMSGRALGKITLSFMIIASDEQRTKVGLSFKFEAKALNYSRKEGRHWEYSQRAIDLIR</sequence>
<dbReference type="GeneID" id="6079611"/>
<evidence type="ECO:0000313" key="2">
    <source>
        <dbReference type="EMBL" id="EDR05445.1"/>
    </source>
</evidence>
<organism evidence="3">
    <name type="scientific">Laccaria bicolor (strain S238N-H82 / ATCC MYA-4686)</name>
    <name type="common">Bicoloured deceiver</name>
    <name type="synonym">Laccaria laccata var. bicolor</name>
    <dbReference type="NCBI Taxonomy" id="486041"/>
    <lineage>
        <taxon>Eukaryota</taxon>
        <taxon>Fungi</taxon>
        <taxon>Dikarya</taxon>
        <taxon>Basidiomycota</taxon>
        <taxon>Agaricomycotina</taxon>
        <taxon>Agaricomycetes</taxon>
        <taxon>Agaricomycetidae</taxon>
        <taxon>Agaricales</taxon>
        <taxon>Agaricineae</taxon>
        <taxon>Hydnangiaceae</taxon>
        <taxon>Laccaria</taxon>
    </lineage>
</organism>
<reference evidence="2 3" key="1">
    <citation type="journal article" date="2008" name="Nature">
        <title>The genome of Laccaria bicolor provides insights into mycorrhizal symbiosis.</title>
        <authorList>
            <person name="Martin F."/>
            <person name="Aerts A."/>
            <person name="Ahren D."/>
            <person name="Brun A."/>
            <person name="Danchin E.G.J."/>
            <person name="Duchaussoy F."/>
            <person name="Gibon J."/>
            <person name="Kohler A."/>
            <person name="Lindquist E."/>
            <person name="Pereda V."/>
            <person name="Salamov A."/>
            <person name="Shapiro H.J."/>
            <person name="Wuyts J."/>
            <person name="Blaudez D."/>
            <person name="Buee M."/>
            <person name="Brokstein P."/>
            <person name="Canbaeck B."/>
            <person name="Cohen D."/>
            <person name="Courty P.E."/>
            <person name="Coutinho P.M."/>
            <person name="Delaruelle C."/>
            <person name="Detter J.C."/>
            <person name="Deveau A."/>
            <person name="DiFazio S."/>
            <person name="Duplessis S."/>
            <person name="Fraissinet-Tachet L."/>
            <person name="Lucic E."/>
            <person name="Frey-Klett P."/>
            <person name="Fourrey C."/>
            <person name="Feussner I."/>
            <person name="Gay G."/>
            <person name="Grimwood J."/>
            <person name="Hoegger P.J."/>
            <person name="Jain P."/>
            <person name="Kilaru S."/>
            <person name="Labbe J."/>
            <person name="Lin Y.C."/>
            <person name="Legue V."/>
            <person name="Le Tacon F."/>
            <person name="Marmeisse R."/>
            <person name="Melayah D."/>
            <person name="Montanini B."/>
            <person name="Muratet M."/>
            <person name="Nehls U."/>
            <person name="Niculita-Hirzel H."/>
            <person name="Oudot-Le Secq M.P."/>
            <person name="Peter M."/>
            <person name="Quesneville H."/>
            <person name="Rajashekar B."/>
            <person name="Reich M."/>
            <person name="Rouhier N."/>
            <person name="Schmutz J."/>
            <person name="Yin T."/>
            <person name="Chalot M."/>
            <person name="Henrissat B."/>
            <person name="Kuees U."/>
            <person name="Lucas S."/>
            <person name="Van de Peer Y."/>
            <person name="Podila G.K."/>
            <person name="Polle A."/>
            <person name="Pukkila P.J."/>
            <person name="Richardson P.M."/>
            <person name="Rouze P."/>
            <person name="Sanders I.R."/>
            <person name="Stajich J.E."/>
            <person name="Tunlid A."/>
            <person name="Tuskan G."/>
            <person name="Grigoriev I.V."/>
        </authorList>
    </citation>
    <scope>NUCLEOTIDE SEQUENCE [LARGE SCALE GENOMIC DNA]</scope>
    <source>
        <strain evidence="3">S238N-H82 / ATCC MYA-4686</strain>
    </source>
</reference>
<dbReference type="Pfam" id="PF18334">
    <property type="entry name" value="XRN1_D2_D3"/>
    <property type="match status" value="1"/>
</dbReference>
<proteinExistence type="predicted"/>
<dbReference type="KEGG" id="lbc:LACBIDRAFT_303163"/>
<gene>
    <name evidence="2" type="ORF">LACBIDRAFT_303163</name>
</gene>
<name>B0DJ21_LACBS</name>
<dbReference type="EMBL" id="DS547113">
    <property type="protein sequence ID" value="EDR05445.1"/>
    <property type="molecule type" value="Genomic_DNA"/>
</dbReference>